<keyword evidence="4 6" id="KW-0472">Membrane</keyword>
<dbReference type="InterPro" id="IPR036259">
    <property type="entry name" value="MFS_trans_sf"/>
</dbReference>
<dbReference type="GO" id="GO:0022857">
    <property type="term" value="F:transmembrane transporter activity"/>
    <property type="evidence" value="ECO:0007669"/>
    <property type="project" value="InterPro"/>
</dbReference>
<feature type="transmembrane region" description="Helical" evidence="6">
    <location>
        <begin position="129"/>
        <end position="148"/>
    </location>
</feature>
<feature type="transmembrane region" description="Helical" evidence="6">
    <location>
        <begin position="154"/>
        <end position="181"/>
    </location>
</feature>
<evidence type="ECO:0008006" key="9">
    <source>
        <dbReference type="Google" id="ProtNLM"/>
    </source>
</evidence>
<accession>A0A061H0J4</accession>
<reference evidence="7 8" key="1">
    <citation type="journal article" date="2013" name="Plant Cell">
        <title>The transition from a phytopathogenic smut ancestor to an anamorphic biocontrol agent deciphered by comparative whole-genome analysis.</title>
        <authorList>
            <person name="Lefebvre F."/>
            <person name="Joly D.L."/>
            <person name="Labbe C."/>
            <person name="Teichmann B."/>
            <person name="Linning R."/>
            <person name="Belzile F."/>
            <person name="Bakkeren G."/>
            <person name="Belanger R.R."/>
        </authorList>
    </citation>
    <scope>NUCLEOTIDE SEQUENCE [LARGE SCALE GENOMIC DNA]</scope>
    <source>
        <strain evidence="7 8">PF-1</strain>
    </source>
</reference>
<dbReference type="InterPro" id="IPR051617">
    <property type="entry name" value="UNC-93-like_regulator"/>
</dbReference>
<feature type="transmembrane region" description="Helical" evidence="6">
    <location>
        <begin position="410"/>
        <end position="434"/>
    </location>
</feature>
<dbReference type="Gene3D" id="1.20.1250.20">
    <property type="entry name" value="MFS general substrate transporter like domains"/>
    <property type="match status" value="1"/>
</dbReference>
<evidence type="ECO:0000256" key="2">
    <source>
        <dbReference type="ARBA" id="ARBA00022692"/>
    </source>
</evidence>
<dbReference type="PANTHER" id="PTHR23294:SF59">
    <property type="entry name" value="UNC93-LIKE PROTEIN C922.05C"/>
    <property type="match status" value="1"/>
</dbReference>
<evidence type="ECO:0000256" key="5">
    <source>
        <dbReference type="SAM" id="MobiDB-lite"/>
    </source>
</evidence>
<dbReference type="InterPro" id="IPR011701">
    <property type="entry name" value="MFS"/>
</dbReference>
<name>A0A061H0J4_9BASI</name>
<feature type="transmembrane region" description="Helical" evidence="6">
    <location>
        <begin position="193"/>
        <end position="213"/>
    </location>
</feature>
<feature type="compositionally biased region" description="Low complexity" evidence="5">
    <location>
        <begin position="259"/>
        <end position="274"/>
    </location>
</feature>
<organism evidence="7 8">
    <name type="scientific">Pseudozyma flocculosa PF-1</name>
    <dbReference type="NCBI Taxonomy" id="1277687"/>
    <lineage>
        <taxon>Eukaryota</taxon>
        <taxon>Fungi</taxon>
        <taxon>Dikarya</taxon>
        <taxon>Basidiomycota</taxon>
        <taxon>Ustilaginomycotina</taxon>
        <taxon>Ustilaginomycetes</taxon>
        <taxon>Ustilaginales</taxon>
        <taxon>Ustilaginaceae</taxon>
        <taxon>Pseudozyma</taxon>
    </lineage>
</organism>
<feature type="transmembrane region" description="Helical" evidence="6">
    <location>
        <begin position="225"/>
        <end position="245"/>
    </location>
</feature>
<evidence type="ECO:0000313" key="7">
    <source>
        <dbReference type="EMBL" id="EPQ25747.1"/>
    </source>
</evidence>
<dbReference type="GeneID" id="19320686"/>
<feature type="transmembrane region" description="Helical" evidence="6">
    <location>
        <begin position="299"/>
        <end position="316"/>
    </location>
</feature>
<evidence type="ECO:0000256" key="6">
    <source>
        <dbReference type="SAM" id="Phobius"/>
    </source>
</evidence>
<evidence type="ECO:0000256" key="1">
    <source>
        <dbReference type="ARBA" id="ARBA00004141"/>
    </source>
</evidence>
<feature type="transmembrane region" description="Helical" evidence="6">
    <location>
        <begin position="103"/>
        <end position="122"/>
    </location>
</feature>
<dbReference type="Proteomes" id="UP000053664">
    <property type="component" value="Unassembled WGS sequence"/>
</dbReference>
<dbReference type="KEGG" id="pfp:PFL1_06614"/>
<evidence type="ECO:0000256" key="4">
    <source>
        <dbReference type="ARBA" id="ARBA00023136"/>
    </source>
</evidence>
<evidence type="ECO:0000256" key="3">
    <source>
        <dbReference type="ARBA" id="ARBA00022989"/>
    </source>
</evidence>
<dbReference type="EMBL" id="KE361650">
    <property type="protein sequence ID" value="EPQ25747.1"/>
    <property type="molecule type" value="Genomic_DNA"/>
</dbReference>
<dbReference type="Pfam" id="PF07690">
    <property type="entry name" value="MFS_1"/>
    <property type="match status" value="1"/>
</dbReference>
<feature type="transmembrane region" description="Helical" evidence="6">
    <location>
        <begin position="473"/>
        <end position="496"/>
    </location>
</feature>
<evidence type="ECO:0000313" key="8">
    <source>
        <dbReference type="Proteomes" id="UP000053664"/>
    </source>
</evidence>
<dbReference type="GO" id="GO:0016020">
    <property type="term" value="C:membrane"/>
    <property type="evidence" value="ECO:0007669"/>
    <property type="project" value="UniProtKB-SubCell"/>
</dbReference>
<gene>
    <name evidence="7" type="ORF">PFL1_06614</name>
</gene>
<proteinExistence type="predicted"/>
<dbReference type="eggNOG" id="KOG3098">
    <property type="taxonomic scope" value="Eukaryota"/>
</dbReference>
<feature type="transmembrane region" description="Helical" evidence="6">
    <location>
        <begin position="365"/>
        <end position="384"/>
    </location>
</feature>
<feature type="transmembrane region" description="Helical" evidence="6">
    <location>
        <begin position="61"/>
        <end position="83"/>
    </location>
</feature>
<protein>
    <recommendedName>
        <fullName evidence="9">Major facilitator superfamily (MFS) profile domain-containing protein</fullName>
    </recommendedName>
</protein>
<comment type="subcellular location">
    <subcellularLocation>
        <location evidence="1">Membrane</location>
        <topology evidence="1">Multi-pass membrane protein</topology>
    </subcellularLocation>
</comment>
<keyword evidence="3 6" id="KW-1133">Transmembrane helix</keyword>
<feature type="region of interest" description="Disordered" evidence="5">
    <location>
        <begin position="255"/>
        <end position="279"/>
    </location>
</feature>
<dbReference type="SUPFAM" id="SSF103473">
    <property type="entry name" value="MFS general substrate transporter"/>
    <property type="match status" value="1"/>
</dbReference>
<sequence length="533" mass="57132">MPSPLSDKQGDEPWPANDVVPHSDATVVVGFVHHRPGYSLQPGPGLDGSCDSRGKSTLVRLYTSSWCQLMLLSSIFFLCPGMLNALNGMGGGGQVDATVAAQANIALYACFSVLSFFSGSIVARIGVRASLVVGALGYTLYCGSFWSYNLNSNGAFVTASGALLGACAALVWTVQGALVLALPTERQRGRFIATFWILLNLGACIGAAIQLGLSYYSQTSTVSDGTYIAFTVLTLFGALLGLAVLPPARIIRSDGTRVSSSSSSLSTPSSTPSLVGGRPRADWKRQVAGSALLLIRDPWVLVLLPCFLASNWFYTWQFNCFNGALFTLRTRALNSTVYWMSQMASSLLLGRILDERRFGLRTRAWIGLAITAVLTAAVFGGSYAKQRDYTRSSVADGTTRRIDFTDAASIYAPLLFLFLLMGALDAIWQCYTLYSIGTISNDFDKLAHLAGLYKCFQSAGAAVAFALDRNHQPFMTQLAVCWALALVGCVCFAFVVHYRVAEEMIGAQEEGVEAGSVDVAVAPPVKNDKEAQV</sequence>
<dbReference type="RefSeq" id="XP_007882351.1">
    <property type="nucleotide sequence ID" value="XM_007884160.1"/>
</dbReference>
<keyword evidence="2 6" id="KW-0812">Transmembrane</keyword>
<dbReference type="HOGENOM" id="CLU_030884_1_2_1"/>
<dbReference type="AlphaFoldDB" id="A0A061H0J4"/>
<dbReference type="PANTHER" id="PTHR23294">
    <property type="entry name" value="ET TRANSLATION PRODUCT-RELATED"/>
    <property type="match status" value="1"/>
</dbReference>